<dbReference type="PANTHER" id="PTHR15822">
    <property type="entry name" value="TRAF AND TNF RECEPTOR-ASSOCIATED PROTEIN"/>
    <property type="match status" value="1"/>
</dbReference>
<dbReference type="InterPro" id="IPR001876">
    <property type="entry name" value="Znf_RanBP2"/>
</dbReference>
<evidence type="ECO:0000256" key="12">
    <source>
        <dbReference type="ARBA" id="ARBA00023242"/>
    </source>
</evidence>
<evidence type="ECO:0000256" key="4">
    <source>
        <dbReference type="ARBA" id="ARBA00022722"/>
    </source>
</evidence>
<evidence type="ECO:0000256" key="2">
    <source>
        <dbReference type="ARBA" id="ARBA00001946"/>
    </source>
</evidence>
<feature type="domain" description="RanBP2-type" evidence="15">
    <location>
        <begin position="42"/>
        <end position="61"/>
    </location>
</feature>
<feature type="chain" id="PRO_5046969065" description="RanBP2-type domain-containing protein" evidence="14">
    <location>
        <begin position="20"/>
        <end position="410"/>
    </location>
</feature>
<evidence type="ECO:0000313" key="16">
    <source>
        <dbReference type="EMBL" id="CAK9215613.1"/>
    </source>
</evidence>
<accession>A0ABP0U8P7</accession>
<dbReference type="PROSITE" id="PS01358">
    <property type="entry name" value="ZF_RANBP2_1"/>
    <property type="match status" value="1"/>
</dbReference>
<evidence type="ECO:0000256" key="9">
    <source>
        <dbReference type="ARBA" id="ARBA00022833"/>
    </source>
</evidence>
<reference evidence="16" key="1">
    <citation type="submission" date="2024-02" db="EMBL/GenBank/DDBJ databases">
        <authorList>
            <consortium name="ELIXIR-Norway"/>
            <consortium name="Elixir Norway"/>
        </authorList>
    </citation>
    <scope>NUCLEOTIDE SEQUENCE</scope>
</reference>
<gene>
    <name evidence="16" type="ORF">CSSPTR1EN2_LOCUS12819</name>
</gene>
<dbReference type="EMBL" id="OZ019894">
    <property type="protein sequence ID" value="CAK9215613.1"/>
    <property type="molecule type" value="Genomic_DNA"/>
</dbReference>
<dbReference type="SUPFAM" id="SSF56219">
    <property type="entry name" value="DNase I-like"/>
    <property type="match status" value="1"/>
</dbReference>
<keyword evidence="14" id="KW-0732">Signal</keyword>
<dbReference type="Pfam" id="PF03372">
    <property type="entry name" value="Exo_endo_phos"/>
    <property type="match status" value="1"/>
</dbReference>
<keyword evidence="17" id="KW-1185">Reference proteome</keyword>
<keyword evidence="8" id="KW-0378">Hydrolase</keyword>
<comment type="cofactor">
    <cofactor evidence="1">
        <name>Mn(2+)</name>
        <dbReference type="ChEBI" id="CHEBI:29035"/>
    </cofactor>
</comment>
<dbReference type="Gene3D" id="2.30.30.380">
    <property type="entry name" value="Zn-finger domain of Sec23/24"/>
    <property type="match status" value="2"/>
</dbReference>
<evidence type="ECO:0000256" key="3">
    <source>
        <dbReference type="ARBA" id="ARBA00004322"/>
    </source>
</evidence>
<evidence type="ECO:0000256" key="5">
    <source>
        <dbReference type="ARBA" id="ARBA00022723"/>
    </source>
</evidence>
<dbReference type="SMART" id="SM00547">
    <property type="entry name" value="ZnF_RBZ"/>
    <property type="match status" value="2"/>
</dbReference>
<sequence length="410" mass="45731">MAWACPGCTFLNIAGVSVCEVCSRESSSSATAATASKLPPGWACVTCTFLNTAGDSVCEMCGTDMPSNAEQQRQQKPLPLHSDLVTPEIADPIPRFRPLRSKSRPKPPAGASELLDDVAPEESKTTKAAEGPWLRNCSTQVVILSYNVWFREDLQLEGRMEAIGELILQHQPHIICFQEVTENIYAIFQQSSWWKQYQCSVNPDSVAMRGYFCMQLSKLPVDSFYCKPFRNSVMGRELCVAKVDVGDGTQLTVATTHLESPCPAPPTWNQMFSAERVVQAKEALALLKDVPNAIFGGDMNWDDKQDGKPPLPPGWFDAWLQLCPHQPGLTYDSKANPMLKGSRLQKRLDRIYCQLHNFEVESIEMVGTTPIPDLTFQKELKVKKQVELTTLPVLPSDHFGLLLKMRHKSK</sequence>
<evidence type="ECO:0000256" key="7">
    <source>
        <dbReference type="ARBA" id="ARBA00022771"/>
    </source>
</evidence>
<dbReference type="InterPro" id="IPR036691">
    <property type="entry name" value="Endo/exonu/phosph_ase_sf"/>
</dbReference>
<dbReference type="CDD" id="cd09080">
    <property type="entry name" value="TDP2"/>
    <property type="match status" value="1"/>
</dbReference>
<dbReference type="SUPFAM" id="SSF90209">
    <property type="entry name" value="Ran binding protein zinc finger-like"/>
    <property type="match status" value="2"/>
</dbReference>
<evidence type="ECO:0000256" key="8">
    <source>
        <dbReference type="ARBA" id="ARBA00022801"/>
    </source>
</evidence>
<comment type="cofactor">
    <cofactor evidence="2">
        <name>Mg(2+)</name>
        <dbReference type="ChEBI" id="CHEBI:18420"/>
    </cofactor>
</comment>
<comment type="subcellular location">
    <subcellularLocation>
        <location evidence="3">Nucleus</location>
        <location evidence="3">PML body</location>
    </subcellularLocation>
</comment>
<keyword evidence="9" id="KW-0862">Zinc</keyword>
<evidence type="ECO:0000259" key="15">
    <source>
        <dbReference type="PROSITE" id="PS01358"/>
    </source>
</evidence>
<proteinExistence type="predicted"/>
<dbReference type="Proteomes" id="UP001497512">
    <property type="component" value="Chromosome 2"/>
</dbReference>
<evidence type="ECO:0000256" key="1">
    <source>
        <dbReference type="ARBA" id="ARBA00001936"/>
    </source>
</evidence>
<keyword evidence="10" id="KW-0460">Magnesium</keyword>
<name>A0ABP0U8P7_9BRYO</name>
<protein>
    <recommendedName>
        <fullName evidence="15">RanBP2-type domain-containing protein</fullName>
    </recommendedName>
</protein>
<evidence type="ECO:0000256" key="13">
    <source>
        <dbReference type="SAM" id="MobiDB-lite"/>
    </source>
</evidence>
<dbReference type="InterPro" id="IPR005135">
    <property type="entry name" value="Endo/exonuclease/phosphatase"/>
</dbReference>
<evidence type="ECO:0000256" key="10">
    <source>
        <dbReference type="ARBA" id="ARBA00022842"/>
    </source>
</evidence>
<evidence type="ECO:0000256" key="6">
    <source>
        <dbReference type="ARBA" id="ARBA00022763"/>
    </source>
</evidence>
<evidence type="ECO:0000313" key="17">
    <source>
        <dbReference type="Proteomes" id="UP001497512"/>
    </source>
</evidence>
<evidence type="ECO:0000256" key="14">
    <source>
        <dbReference type="SAM" id="SignalP"/>
    </source>
</evidence>
<keyword evidence="7" id="KW-0863">Zinc-finger</keyword>
<organism evidence="16 17">
    <name type="scientific">Sphagnum troendelagicum</name>
    <dbReference type="NCBI Taxonomy" id="128251"/>
    <lineage>
        <taxon>Eukaryota</taxon>
        <taxon>Viridiplantae</taxon>
        <taxon>Streptophyta</taxon>
        <taxon>Embryophyta</taxon>
        <taxon>Bryophyta</taxon>
        <taxon>Sphagnophytina</taxon>
        <taxon>Sphagnopsida</taxon>
        <taxon>Sphagnales</taxon>
        <taxon>Sphagnaceae</taxon>
        <taxon>Sphagnum</taxon>
    </lineage>
</organism>
<dbReference type="InterPro" id="IPR051547">
    <property type="entry name" value="TDP2-like"/>
</dbReference>
<keyword evidence="11" id="KW-0234">DNA repair</keyword>
<feature type="region of interest" description="Disordered" evidence="13">
    <location>
        <begin position="95"/>
        <end position="130"/>
    </location>
</feature>
<keyword evidence="5" id="KW-0479">Metal-binding</keyword>
<feature type="signal peptide" evidence="14">
    <location>
        <begin position="1"/>
        <end position="19"/>
    </location>
</feature>
<evidence type="ECO:0000256" key="11">
    <source>
        <dbReference type="ARBA" id="ARBA00023204"/>
    </source>
</evidence>
<dbReference type="Gene3D" id="3.60.10.10">
    <property type="entry name" value="Endonuclease/exonuclease/phosphatase"/>
    <property type="match status" value="1"/>
</dbReference>
<keyword evidence="6" id="KW-0227">DNA damage</keyword>
<dbReference type="PANTHER" id="PTHR15822:SF4">
    <property type="entry name" value="TYROSYL-DNA PHOSPHODIESTERASE 2"/>
    <property type="match status" value="1"/>
</dbReference>
<keyword evidence="12" id="KW-0539">Nucleus</keyword>
<dbReference type="InterPro" id="IPR036443">
    <property type="entry name" value="Znf_RanBP2_sf"/>
</dbReference>
<keyword evidence="4" id="KW-0540">Nuclease</keyword>